<dbReference type="CDD" id="cd06170">
    <property type="entry name" value="LuxR_C_like"/>
    <property type="match status" value="1"/>
</dbReference>
<dbReference type="InterPro" id="IPR036693">
    <property type="entry name" value="TF_LuxR_autoind-bd_dom_sf"/>
</dbReference>
<dbReference type="Pfam" id="PF00196">
    <property type="entry name" value="GerE"/>
    <property type="match status" value="1"/>
</dbReference>
<organism evidence="2 3">
    <name type="scientific">Ciceribacter sichuanensis</name>
    <dbReference type="NCBI Taxonomy" id="2949647"/>
    <lineage>
        <taxon>Bacteria</taxon>
        <taxon>Pseudomonadati</taxon>
        <taxon>Pseudomonadota</taxon>
        <taxon>Alphaproteobacteria</taxon>
        <taxon>Hyphomicrobiales</taxon>
        <taxon>Rhizobiaceae</taxon>
        <taxon>Ciceribacter</taxon>
    </lineage>
</organism>
<dbReference type="InterPro" id="IPR036388">
    <property type="entry name" value="WH-like_DNA-bd_sf"/>
</dbReference>
<evidence type="ECO:0000313" key="2">
    <source>
        <dbReference type="EMBL" id="MCO5956540.1"/>
    </source>
</evidence>
<dbReference type="PRINTS" id="PR00038">
    <property type="entry name" value="HTHLUXR"/>
</dbReference>
<accession>A0AAJ1F4D9</accession>
<dbReference type="GO" id="GO:0003677">
    <property type="term" value="F:DNA binding"/>
    <property type="evidence" value="ECO:0007669"/>
    <property type="project" value="InterPro"/>
</dbReference>
<dbReference type="AlphaFoldDB" id="A0AAJ1F4D9"/>
<gene>
    <name evidence="2" type="ORF">NBH21_07145</name>
</gene>
<dbReference type="SMART" id="SM00421">
    <property type="entry name" value="HTH_LUXR"/>
    <property type="match status" value="1"/>
</dbReference>
<dbReference type="Gene3D" id="1.10.10.10">
    <property type="entry name" value="Winged helix-like DNA-binding domain superfamily/Winged helix DNA-binding domain"/>
    <property type="match status" value="1"/>
</dbReference>
<dbReference type="Gene3D" id="3.30.450.80">
    <property type="entry name" value="Transcription factor LuxR-like, autoinducer-binding domain"/>
    <property type="match status" value="1"/>
</dbReference>
<dbReference type="InterPro" id="IPR000792">
    <property type="entry name" value="Tscrpt_reg_LuxR_C"/>
</dbReference>
<name>A0AAJ1F4D9_9HYPH</name>
<dbReference type="PROSITE" id="PS50043">
    <property type="entry name" value="HTH_LUXR_2"/>
    <property type="match status" value="1"/>
</dbReference>
<reference evidence="2" key="1">
    <citation type="submission" date="2022-06" db="EMBL/GenBank/DDBJ databases">
        <authorList>
            <person name="Sun Q."/>
        </authorList>
    </citation>
    <scope>NUCLEOTIDE SEQUENCE</scope>
    <source>
        <strain evidence="2">S101</strain>
    </source>
</reference>
<dbReference type="SUPFAM" id="SSF75516">
    <property type="entry name" value="Pheromone-binding domain of LuxR-like quorum-sensing transcription factors"/>
    <property type="match status" value="1"/>
</dbReference>
<dbReference type="EMBL" id="JAMXLX010000002">
    <property type="protein sequence ID" value="MCO5956540.1"/>
    <property type="molecule type" value="Genomic_DNA"/>
</dbReference>
<dbReference type="InterPro" id="IPR016032">
    <property type="entry name" value="Sig_transdc_resp-reg_C-effctor"/>
</dbReference>
<proteinExistence type="predicted"/>
<dbReference type="Proteomes" id="UP001155380">
    <property type="component" value="Unassembled WGS sequence"/>
</dbReference>
<evidence type="ECO:0000259" key="1">
    <source>
        <dbReference type="PROSITE" id="PS50043"/>
    </source>
</evidence>
<dbReference type="GO" id="GO:0006355">
    <property type="term" value="P:regulation of DNA-templated transcription"/>
    <property type="evidence" value="ECO:0007669"/>
    <property type="project" value="InterPro"/>
</dbReference>
<protein>
    <submittedName>
        <fullName evidence="2">LuxR family transcriptional regulator</fullName>
    </submittedName>
</protein>
<dbReference type="RefSeq" id="WP_250916152.1">
    <property type="nucleotide sequence ID" value="NZ_JAMXLX010000002.1"/>
</dbReference>
<dbReference type="SUPFAM" id="SSF46894">
    <property type="entry name" value="C-terminal effector domain of the bipartite response regulators"/>
    <property type="match status" value="1"/>
</dbReference>
<feature type="domain" description="HTH luxR-type" evidence="1">
    <location>
        <begin position="176"/>
        <end position="242"/>
    </location>
</feature>
<comment type="caution">
    <text evidence="2">The sequence shown here is derived from an EMBL/GenBank/DDBJ whole genome shotgun (WGS) entry which is preliminary data.</text>
</comment>
<evidence type="ECO:0000313" key="3">
    <source>
        <dbReference type="Proteomes" id="UP001155380"/>
    </source>
</evidence>
<sequence length="244" mass="27110">MSECAGGPVDRNEILARIQACDSLTGIDACMLLLQERFGYRFYQIFAMLPTSDDSLRGRLLLYSVSEEFLDGFDAIGGLPLAPETVLATSGQPLFQWSIDELRCRDDLRPQIIELMQLLVQQGMLTGVYFSLPTLDGRRQVLSLLGHRSPLTLAEIEDFCFLAIHVLDRAGMLEKRLDGPRTGMSNLEIQCLEMAAAGLDTAAMAQRLSLSTRTVNYLVSSLCRKLGSERLEQALQRAMQIGFV</sequence>